<protein>
    <submittedName>
        <fullName evidence="1">Uncharacterized protein</fullName>
    </submittedName>
</protein>
<reference evidence="2" key="1">
    <citation type="journal article" date="2019" name="Int. J. Syst. Evol. Microbiol.">
        <title>The Global Catalogue of Microorganisms (GCM) 10K type strain sequencing project: providing services to taxonomists for standard genome sequencing and annotation.</title>
        <authorList>
            <consortium name="The Broad Institute Genomics Platform"/>
            <consortium name="The Broad Institute Genome Sequencing Center for Infectious Disease"/>
            <person name="Wu L."/>
            <person name="Ma J."/>
        </authorList>
    </citation>
    <scope>NUCLEOTIDE SEQUENCE [LARGE SCALE GENOMIC DNA]</scope>
    <source>
        <strain evidence="2">JCM 18054</strain>
    </source>
</reference>
<dbReference type="EMBL" id="BAABIB010000009">
    <property type="protein sequence ID" value="GAA5152110.1"/>
    <property type="molecule type" value="Genomic_DNA"/>
</dbReference>
<accession>A0ABP9PYV2</accession>
<dbReference type="Proteomes" id="UP001500192">
    <property type="component" value="Unassembled WGS sequence"/>
</dbReference>
<proteinExistence type="predicted"/>
<name>A0ABP9PYV2_9PSEU</name>
<keyword evidence="2" id="KW-1185">Reference proteome</keyword>
<sequence length="51" mass="5133">MVPGAVMFEGTTVVADIDAGAEGVAGALLSDEVPHAVRAVAARTTALRVIR</sequence>
<evidence type="ECO:0000313" key="1">
    <source>
        <dbReference type="EMBL" id="GAA5152110.1"/>
    </source>
</evidence>
<gene>
    <name evidence="1" type="ORF">GCM10023214_03650</name>
</gene>
<evidence type="ECO:0000313" key="2">
    <source>
        <dbReference type="Proteomes" id="UP001500192"/>
    </source>
</evidence>
<organism evidence="1 2">
    <name type="scientific">Amycolatopsis dongchuanensis</name>
    <dbReference type="NCBI Taxonomy" id="1070866"/>
    <lineage>
        <taxon>Bacteria</taxon>
        <taxon>Bacillati</taxon>
        <taxon>Actinomycetota</taxon>
        <taxon>Actinomycetes</taxon>
        <taxon>Pseudonocardiales</taxon>
        <taxon>Pseudonocardiaceae</taxon>
        <taxon>Amycolatopsis</taxon>
    </lineage>
</organism>
<comment type="caution">
    <text evidence="1">The sequence shown here is derived from an EMBL/GenBank/DDBJ whole genome shotgun (WGS) entry which is preliminary data.</text>
</comment>